<feature type="transmembrane region" description="Helical" evidence="2">
    <location>
        <begin position="12"/>
        <end position="35"/>
    </location>
</feature>
<keyword evidence="2" id="KW-0472">Membrane</keyword>
<protein>
    <recommendedName>
        <fullName evidence="5">Transmembrane protein 242</fullName>
    </recommendedName>
</protein>
<reference evidence="3 4" key="1">
    <citation type="submission" date="2023-11" db="EMBL/GenBank/DDBJ databases">
        <title>Dfirmibasis_genome.</title>
        <authorList>
            <person name="Edelbroek B."/>
            <person name="Kjellin J."/>
            <person name="Jerlstrom-Hultqvist J."/>
            <person name="Soderbom F."/>
        </authorList>
    </citation>
    <scope>NUCLEOTIDE SEQUENCE [LARGE SCALE GENOMIC DNA]</scope>
    <source>
        <strain evidence="3 4">TNS-C-14</strain>
    </source>
</reference>
<dbReference type="EMBL" id="JAVFKY010000005">
    <property type="protein sequence ID" value="KAK5575776.1"/>
    <property type="molecule type" value="Genomic_DNA"/>
</dbReference>
<dbReference type="Proteomes" id="UP001344447">
    <property type="component" value="Unassembled WGS sequence"/>
</dbReference>
<name>A0AAN7YNJ2_9MYCE</name>
<dbReference type="AlphaFoldDB" id="A0AAN7YNJ2"/>
<comment type="caution">
    <text evidence="3">The sequence shown here is derived from an EMBL/GenBank/DDBJ whole genome shotgun (WGS) entry which is preliminary data.</text>
</comment>
<sequence>MAPSFLNKEMPLSMFFVSAGCLSAVGFGVGLLVGLRKNGGIRQTIRTAPPGVVGSAVKALVGGTAICVTMTAGLVYFLKNAYNIETVKDFGDMMRGKKSEKIPTLILVEKPINQSSTLNDDDNNKARNNIIDFTVDESKLSEEEKLIHKENIKALKALKYLPYTDEDFKEINDEKNEKNEKNSLSEKKK</sequence>
<keyword evidence="4" id="KW-1185">Reference proteome</keyword>
<keyword evidence="2" id="KW-0812">Transmembrane</keyword>
<accession>A0AAN7YNJ2</accession>
<organism evidence="3 4">
    <name type="scientific">Dictyostelium firmibasis</name>
    <dbReference type="NCBI Taxonomy" id="79012"/>
    <lineage>
        <taxon>Eukaryota</taxon>
        <taxon>Amoebozoa</taxon>
        <taxon>Evosea</taxon>
        <taxon>Eumycetozoa</taxon>
        <taxon>Dictyostelia</taxon>
        <taxon>Dictyosteliales</taxon>
        <taxon>Dictyosteliaceae</taxon>
        <taxon>Dictyostelium</taxon>
    </lineage>
</organism>
<evidence type="ECO:0008006" key="5">
    <source>
        <dbReference type="Google" id="ProtNLM"/>
    </source>
</evidence>
<evidence type="ECO:0000313" key="4">
    <source>
        <dbReference type="Proteomes" id="UP001344447"/>
    </source>
</evidence>
<gene>
    <name evidence="3" type="ORF">RB653_006910</name>
</gene>
<feature type="region of interest" description="Disordered" evidence="1">
    <location>
        <begin position="169"/>
        <end position="189"/>
    </location>
</feature>
<evidence type="ECO:0000313" key="3">
    <source>
        <dbReference type="EMBL" id="KAK5575776.1"/>
    </source>
</evidence>
<feature type="transmembrane region" description="Helical" evidence="2">
    <location>
        <begin position="56"/>
        <end position="78"/>
    </location>
</feature>
<keyword evidence="2" id="KW-1133">Transmembrane helix</keyword>
<evidence type="ECO:0000256" key="1">
    <source>
        <dbReference type="SAM" id="MobiDB-lite"/>
    </source>
</evidence>
<proteinExistence type="predicted"/>
<evidence type="ECO:0000256" key="2">
    <source>
        <dbReference type="SAM" id="Phobius"/>
    </source>
</evidence>